<dbReference type="Gene3D" id="3.40.50.2000">
    <property type="entry name" value="Glycogen Phosphorylase B"/>
    <property type="match status" value="1"/>
</dbReference>
<comment type="caution">
    <text evidence="2">The sequence shown here is derived from an EMBL/GenBank/DDBJ whole genome shotgun (WGS) entry which is preliminary data.</text>
</comment>
<dbReference type="Proteomes" id="UP000700706">
    <property type="component" value="Unassembled WGS sequence"/>
</dbReference>
<reference evidence="2" key="1">
    <citation type="submission" date="2020-06" db="EMBL/GenBank/DDBJ databases">
        <title>Stable isotope informed genome-resolved metagenomics uncovers potential trophic interactions in rhizosphere soil.</title>
        <authorList>
            <person name="Starr E.P."/>
            <person name="Shi S."/>
            <person name="Blazewicz S.J."/>
            <person name="Koch B.J."/>
            <person name="Probst A.J."/>
            <person name="Hungate B.A."/>
            <person name="Pett-Ridge J."/>
            <person name="Firestone M.K."/>
            <person name="Banfield J.F."/>
        </authorList>
    </citation>
    <scope>NUCLEOTIDE SEQUENCE</scope>
    <source>
        <strain evidence="2">YM_69_17</strain>
    </source>
</reference>
<protein>
    <submittedName>
        <fullName evidence="2">Glycosyltransferase</fullName>
    </submittedName>
</protein>
<dbReference type="InterPro" id="IPR028098">
    <property type="entry name" value="Glyco_trans_4-like_N"/>
</dbReference>
<gene>
    <name evidence="2" type="ORF">JF625_20750</name>
</gene>
<feature type="domain" description="Glycosyltransferase subfamily 4-like N-terminal" evidence="1">
    <location>
        <begin position="45"/>
        <end position="219"/>
    </location>
</feature>
<sequence>MMGSEAAPAAASLPSADPLREHLSNRRVRMRIAVCDYAGHPFQIQLSRHLASRGHQVLHLYFADLVGPKGAIQRLPDDPQGFAIEGLTAGGHVDRTDLLRRRQQEARAGEIFAARCKAFAPDAVISSNMPLDALPSLQREARRGDAMFIFWLQDIISVAMEKILGRRGYFYRLVSKYYGLRERRALRRSDAIVAISDDFLPILRRWRIDPARISIIPNWAPIGDIPVGRKRNDWSRKYGRPKSDSAVSPTCR</sequence>
<evidence type="ECO:0000259" key="1">
    <source>
        <dbReference type="Pfam" id="PF13579"/>
    </source>
</evidence>
<dbReference type="EMBL" id="JAEKLZ010000287">
    <property type="protein sequence ID" value="MBW8727567.1"/>
    <property type="molecule type" value="Genomic_DNA"/>
</dbReference>
<dbReference type="SUPFAM" id="SSF53756">
    <property type="entry name" value="UDP-Glycosyltransferase/glycogen phosphorylase"/>
    <property type="match status" value="1"/>
</dbReference>
<dbReference type="GO" id="GO:0016757">
    <property type="term" value="F:glycosyltransferase activity"/>
    <property type="evidence" value="ECO:0007669"/>
    <property type="project" value="UniProtKB-ARBA"/>
</dbReference>
<dbReference type="Pfam" id="PF13579">
    <property type="entry name" value="Glyco_trans_4_4"/>
    <property type="match status" value="1"/>
</dbReference>
<accession>A0A952KFF1</accession>
<proteinExistence type="predicted"/>
<evidence type="ECO:0000313" key="2">
    <source>
        <dbReference type="EMBL" id="MBW8727567.1"/>
    </source>
</evidence>
<evidence type="ECO:0000313" key="3">
    <source>
        <dbReference type="Proteomes" id="UP000700706"/>
    </source>
</evidence>
<organism evidence="2 3">
    <name type="scientific">Inquilinus limosus</name>
    <dbReference type="NCBI Taxonomy" id="171674"/>
    <lineage>
        <taxon>Bacteria</taxon>
        <taxon>Pseudomonadati</taxon>
        <taxon>Pseudomonadota</taxon>
        <taxon>Alphaproteobacteria</taxon>
        <taxon>Rhodospirillales</taxon>
        <taxon>Rhodospirillaceae</taxon>
        <taxon>Inquilinus</taxon>
    </lineage>
</organism>
<name>A0A952KFF1_9PROT</name>
<dbReference type="AlphaFoldDB" id="A0A952KFF1"/>